<dbReference type="Pfam" id="PF01565">
    <property type="entry name" value="FAD_binding_4"/>
    <property type="match status" value="1"/>
</dbReference>
<dbReference type="InterPro" id="IPR006094">
    <property type="entry name" value="Oxid_FAD_bind_N"/>
</dbReference>
<dbReference type="SUPFAM" id="SSF55103">
    <property type="entry name" value="FAD-linked oxidases, C-terminal domain"/>
    <property type="match status" value="1"/>
</dbReference>
<keyword evidence="4" id="KW-0560">Oxidoreductase</keyword>
<dbReference type="PANTHER" id="PTHR11748:SF103">
    <property type="entry name" value="GLYCOLATE OXIDASE SUBUNIT GLCE"/>
    <property type="match status" value="1"/>
</dbReference>
<dbReference type="InterPro" id="IPR016169">
    <property type="entry name" value="FAD-bd_PCMH_sub2"/>
</dbReference>
<keyword evidence="2" id="KW-0274">FAD</keyword>
<dbReference type="InterPro" id="IPR016164">
    <property type="entry name" value="FAD-linked_Oxase-like_C"/>
</dbReference>
<gene>
    <name evidence="4" type="ORF">SDC9_04314</name>
</gene>
<dbReference type="PANTHER" id="PTHR11748">
    <property type="entry name" value="D-LACTATE DEHYDROGENASE"/>
    <property type="match status" value="1"/>
</dbReference>
<dbReference type="EC" id="1.-.-.-" evidence="4"/>
<evidence type="ECO:0000256" key="1">
    <source>
        <dbReference type="ARBA" id="ARBA00022630"/>
    </source>
</evidence>
<reference evidence="4" key="1">
    <citation type="submission" date="2019-08" db="EMBL/GenBank/DDBJ databases">
        <authorList>
            <person name="Kucharzyk K."/>
            <person name="Murdoch R.W."/>
            <person name="Higgins S."/>
            <person name="Loffler F."/>
        </authorList>
    </citation>
    <scope>NUCLEOTIDE SEQUENCE</scope>
</reference>
<evidence type="ECO:0000259" key="3">
    <source>
        <dbReference type="PROSITE" id="PS51387"/>
    </source>
</evidence>
<dbReference type="Gene3D" id="3.30.465.10">
    <property type="match status" value="1"/>
</dbReference>
<keyword evidence="1" id="KW-0285">Flavoprotein</keyword>
<feature type="domain" description="FAD-binding PCMH-type" evidence="3">
    <location>
        <begin position="1"/>
        <end position="170"/>
    </location>
</feature>
<evidence type="ECO:0000256" key="2">
    <source>
        <dbReference type="ARBA" id="ARBA00022827"/>
    </source>
</evidence>
<accession>A0A644SYE9</accession>
<dbReference type="InterPro" id="IPR016166">
    <property type="entry name" value="FAD-bd_PCMH"/>
</dbReference>
<dbReference type="GO" id="GO:0016491">
    <property type="term" value="F:oxidoreductase activity"/>
    <property type="evidence" value="ECO:0007669"/>
    <property type="project" value="UniProtKB-KW"/>
</dbReference>
<proteinExistence type="predicted"/>
<dbReference type="PROSITE" id="PS51387">
    <property type="entry name" value="FAD_PCMH"/>
    <property type="match status" value="1"/>
</dbReference>
<name>A0A644SYE9_9ZZZZ</name>
<evidence type="ECO:0000313" key="4">
    <source>
        <dbReference type="EMBL" id="MPL58772.1"/>
    </source>
</evidence>
<protein>
    <submittedName>
        <fullName evidence="4">Putative FAD-linked oxidoreductase</fullName>
        <ecNumber evidence="4">1.-.-.-</ecNumber>
    </submittedName>
</protein>
<dbReference type="SUPFAM" id="SSF56176">
    <property type="entry name" value="FAD-binding/transporter-associated domain-like"/>
    <property type="match status" value="1"/>
</dbReference>
<dbReference type="AlphaFoldDB" id="A0A644SYE9"/>
<organism evidence="4">
    <name type="scientific">bioreactor metagenome</name>
    <dbReference type="NCBI Taxonomy" id="1076179"/>
    <lineage>
        <taxon>unclassified sequences</taxon>
        <taxon>metagenomes</taxon>
        <taxon>ecological metagenomes</taxon>
    </lineage>
</organism>
<dbReference type="EMBL" id="VSSQ01000007">
    <property type="protein sequence ID" value="MPL58772.1"/>
    <property type="molecule type" value="Genomic_DNA"/>
</dbReference>
<dbReference type="InterPro" id="IPR036318">
    <property type="entry name" value="FAD-bd_PCMH-like_sf"/>
</dbReference>
<dbReference type="GO" id="GO:0071949">
    <property type="term" value="F:FAD binding"/>
    <property type="evidence" value="ECO:0007669"/>
    <property type="project" value="InterPro"/>
</dbReference>
<sequence length="386" mass="42169">MTGVKNVTVSASDQLQEVFRQAQQDRNPVYLYRKPGEHGISLDLSQWNEIEVFDVDNLMAIVPPGLLLKDLNKAAAAKGLRFIPADSPILESLSVGEWAHRGCPNLLSWKYGAGKHFLLGSSYVFPNGEITAVGGKCIKNVSGYDLTRFLTGAYADLAVGVQFVLKLMPQPACRLRYDVEVASLEAASKLAGELQSRPVPPAWLYWADPIAGTKLFGQKQQGQRIIFELDGNEAEVNDYAAAVNKMLTVCKAKNAAVKAKLPDLSYLETKEEGFWLVDEFKIPYPGVSKFAETVKKALKENNWEGGLFGQLADGKINLYVKKADIGTNIFITKLQDQARALGGVSTGKYERVHGAGGSGALAVLEKNFKQCMDPAQIFNRPAGVIK</sequence>
<comment type="caution">
    <text evidence="4">The sequence shown here is derived from an EMBL/GenBank/DDBJ whole genome shotgun (WGS) entry which is preliminary data.</text>
</comment>